<dbReference type="NCBIfam" id="NF001368">
    <property type="entry name" value="PRK00277.1"/>
    <property type="match status" value="1"/>
</dbReference>
<comment type="subcellular location">
    <subcellularLocation>
        <location evidence="6">Cytoplasm</location>
    </subcellularLocation>
</comment>
<evidence type="ECO:0000256" key="3">
    <source>
        <dbReference type="ARBA" id="ARBA00022801"/>
    </source>
</evidence>
<dbReference type="PANTHER" id="PTHR10381">
    <property type="entry name" value="ATP-DEPENDENT CLP PROTEASE PROTEOLYTIC SUBUNIT"/>
    <property type="match status" value="1"/>
</dbReference>
<evidence type="ECO:0000256" key="6">
    <source>
        <dbReference type="HAMAP-Rule" id="MF_00444"/>
    </source>
</evidence>
<protein>
    <recommendedName>
        <fullName evidence="6 8">ATP-dependent Clp protease proteolytic subunit</fullName>
        <ecNumber evidence="6">3.4.21.92</ecNumber>
    </recommendedName>
    <alternativeName>
        <fullName evidence="6">Endopeptidase Clp</fullName>
    </alternativeName>
</protein>
<evidence type="ECO:0000256" key="2">
    <source>
        <dbReference type="ARBA" id="ARBA00022670"/>
    </source>
</evidence>
<evidence type="ECO:0000256" key="7">
    <source>
        <dbReference type="PROSITE-ProRule" id="PRU10086"/>
    </source>
</evidence>
<keyword evidence="6" id="KW-0963">Cytoplasm</keyword>
<evidence type="ECO:0000256" key="8">
    <source>
        <dbReference type="RuleBase" id="RU003567"/>
    </source>
</evidence>
<dbReference type="InterPro" id="IPR029045">
    <property type="entry name" value="ClpP/crotonase-like_dom_sf"/>
</dbReference>
<evidence type="ECO:0000313" key="10">
    <source>
        <dbReference type="Proteomes" id="UP000177588"/>
    </source>
</evidence>
<dbReference type="Gene3D" id="3.90.226.10">
    <property type="entry name" value="2-enoyl-CoA Hydratase, Chain A, domain 1"/>
    <property type="match status" value="1"/>
</dbReference>
<dbReference type="EC" id="3.4.21.92" evidence="6"/>
<dbReference type="Proteomes" id="UP000177588">
    <property type="component" value="Unassembled WGS sequence"/>
</dbReference>
<dbReference type="SUPFAM" id="SSF52096">
    <property type="entry name" value="ClpP/crotonase"/>
    <property type="match status" value="1"/>
</dbReference>
<dbReference type="GO" id="GO:0005737">
    <property type="term" value="C:cytoplasm"/>
    <property type="evidence" value="ECO:0007669"/>
    <property type="project" value="UniProtKB-SubCell"/>
</dbReference>
<dbReference type="EMBL" id="MHCT01000008">
    <property type="protein sequence ID" value="OGY26371.1"/>
    <property type="molecule type" value="Genomic_DNA"/>
</dbReference>
<dbReference type="PRINTS" id="PR00127">
    <property type="entry name" value="CLPPROTEASEP"/>
</dbReference>
<keyword evidence="3 6" id="KW-0378">Hydrolase</keyword>
<name>A0A1G1WFH7_9BACT</name>
<dbReference type="InterPro" id="IPR001907">
    <property type="entry name" value="ClpP"/>
</dbReference>
<comment type="subunit">
    <text evidence="6">Fourteen ClpP subunits assemble into 2 heptameric rings which stack back to back to give a disk-like structure with a central cavity, resembling the structure of eukaryotic proteasomes.</text>
</comment>
<comment type="similarity">
    <text evidence="1 6 8">Belongs to the peptidase S14 family.</text>
</comment>
<dbReference type="GO" id="GO:0004176">
    <property type="term" value="F:ATP-dependent peptidase activity"/>
    <property type="evidence" value="ECO:0007669"/>
    <property type="project" value="InterPro"/>
</dbReference>
<comment type="function">
    <text evidence="6">Cleaves peptides in various proteins in a process that requires ATP hydrolysis. Has a chymotrypsin-like activity. Plays a major role in the degradation of misfolded proteins.</text>
</comment>
<feature type="active site" description="Nucleophile" evidence="6">
    <location>
        <position position="98"/>
    </location>
</feature>
<dbReference type="HAMAP" id="MF_00444">
    <property type="entry name" value="ClpP"/>
    <property type="match status" value="1"/>
</dbReference>
<proteinExistence type="inferred from homology"/>
<evidence type="ECO:0000256" key="4">
    <source>
        <dbReference type="ARBA" id="ARBA00022825"/>
    </source>
</evidence>
<evidence type="ECO:0000256" key="5">
    <source>
        <dbReference type="ARBA" id="ARBA00034021"/>
    </source>
</evidence>
<dbReference type="GO" id="GO:0051117">
    <property type="term" value="F:ATPase binding"/>
    <property type="evidence" value="ECO:0007669"/>
    <property type="project" value="TreeGrafter"/>
</dbReference>
<dbReference type="PANTHER" id="PTHR10381:SF11">
    <property type="entry name" value="ATP-DEPENDENT CLP PROTEASE PROTEOLYTIC SUBUNIT, MITOCHONDRIAL"/>
    <property type="match status" value="1"/>
</dbReference>
<dbReference type="CDD" id="cd07017">
    <property type="entry name" value="S14_ClpP_2"/>
    <property type="match status" value="1"/>
</dbReference>
<dbReference type="Pfam" id="PF00574">
    <property type="entry name" value="CLP_protease"/>
    <property type="match status" value="1"/>
</dbReference>
<evidence type="ECO:0000313" key="9">
    <source>
        <dbReference type="EMBL" id="OGY26371.1"/>
    </source>
</evidence>
<keyword evidence="2 6" id="KW-0645">Protease</keyword>
<keyword evidence="4 6" id="KW-0720">Serine protease</keyword>
<dbReference type="AlphaFoldDB" id="A0A1G1WFH7"/>
<sequence>MELIPMVIKRDPRGERAYDIYSRLLEERIIFIGGPITDETANVVIAELLYLENENMEKDISVYINSPGGYVHSTLAIYDTMKYVQPDISTVCVGMAASGAAVILAGGKKGKRFALPNSKIMIHQPMTEISGQATDIKIHADEILKLKRKLNEILAGEAKQSITQIERDTERDFFMSALEAKKYGIIDSVVEAKKASFLRQPRKNRFPLHQKAEKILR</sequence>
<gene>
    <name evidence="6" type="primary">clpP</name>
    <name evidence="9" type="ORF">A2Z24_01140</name>
</gene>
<dbReference type="PROSITE" id="PS00382">
    <property type="entry name" value="CLP_PROTEASE_HIS"/>
    <property type="match status" value="1"/>
</dbReference>
<comment type="caution">
    <text evidence="9">The sequence shown here is derived from an EMBL/GenBank/DDBJ whole genome shotgun (WGS) entry which is preliminary data.</text>
</comment>
<dbReference type="NCBIfam" id="NF009205">
    <property type="entry name" value="PRK12553.1"/>
    <property type="match status" value="1"/>
</dbReference>
<dbReference type="InterPro" id="IPR023562">
    <property type="entry name" value="ClpP/TepA"/>
</dbReference>
<dbReference type="GO" id="GO:0004252">
    <property type="term" value="F:serine-type endopeptidase activity"/>
    <property type="evidence" value="ECO:0007669"/>
    <property type="project" value="UniProtKB-UniRule"/>
</dbReference>
<dbReference type="STRING" id="1802597.A2Z24_01140"/>
<dbReference type="GO" id="GO:0006515">
    <property type="term" value="P:protein quality control for misfolded or incompletely synthesized proteins"/>
    <property type="evidence" value="ECO:0007669"/>
    <property type="project" value="TreeGrafter"/>
</dbReference>
<dbReference type="FunFam" id="3.90.226.10:FF:000001">
    <property type="entry name" value="ATP-dependent Clp protease proteolytic subunit"/>
    <property type="match status" value="1"/>
</dbReference>
<accession>A0A1G1WFH7</accession>
<dbReference type="InterPro" id="IPR033135">
    <property type="entry name" value="ClpP_His_AS"/>
</dbReference>
<dbReference type="GO" id="GO:0009368">
    <property type="term" value="C:endopeptidase Clp complex"/>
    <property type="evidence" value="ECO:0007669"/>
    <property type="project" value="TreeGrafter"/>
</dbReference>
<comment type="catalytic activity">
    <reaction evidence="5 6 7">
        <text>Hydrolysis of proteins to small peptides in the presence of ATP and magnesium. alpha-casein is the usual test substrate. In the absence of ATP, only oligopeptides shorter than five residues are hydrolyzed (such as succinyl-Leu-Tyr-|-NHMec, and Leu-Tyr-Leu-|-Tyr-Trp, in which cleavage of the -Tyr-|-Leu- and -Tyr-|-Trp bonds also occurs).</text>
        <dbReference type="EC" id="3.4.21.92"/>
    </reaction>
</comment>
<organism evidence="9 10">
    <name type="scientific">Candidatus Woykebacteria bacterium RBG_16_44_10</name>
    <dbReference type="NCBI Taxonomy" id="1802597"/>
    <lineage>
        <taxon>Bacteria</taxon>
        <taxon>Candidatus Woykeibacteriota</taxon>
    </lineage>
</organism>
<reference evidence="9 10" key="1">
    <citation type="journal article" date="2016" name="Nat. Commun.">
        <title>Thousands of microbial genomes shed light on interconnected biogeochemical processes in an aquifer system.</title>
        <authorList>
            <person name="Anantharaman K."/>
            <person name="Brown C.T."/>
            <person name="Hug L.A."/>
            <person name="Sharon I."/>
            <person name="Castelle C.J."/>
            <person name="Probst A.J."/>
            <person name="Thomas B.C."/>
            <person name="Singh A."/>
            <person name="Wilkins M.J."/>
            <person name="Karaoz U."/>
            <person name="Brodie E.L."/>
            <person name="Williams K.H."/>
            <person name="Hubbard S.S."/>
            <person name="Banfield J.F."/>
        </authorList>
    </citation>
    <scope>NUCLEOTIDE SEQUENCE [LARGE SCALE GENOMIC DNA]</scope>
</reference>
<feature type="active site" evidence="6 7">
    <location>
        <position position="123"/>
    </location>
</feature>
<evidence type="ECO:0000256" key="1">
    <source>
        <dbReference type="ARBA" id="ARBA00007039"/>
    </source>
</evidence>